<dbReference type="SMART" id="SM00248">
    <property type="entry name" value="ANK"/>
    <property type="match status" value="3"/>
</dbReference>
<dbReference type="InterPro" id="IPR036770">
    <property type="entry name" value="Ankyrin_rpt-contain_sf"/>
</dbReference>
<dbReference type="InterPro" id="IPR002110">
    <property type="entry name" value="Ankyrin_rpt"/>
</dbReference>
<sequence length="441" mass="51360">MRNILYFVLLISLFGSFNSFAVEIQKTENQKVDDIFDEEDYRSILAKWHDLEILDEENIETDESVEKATNENNKEHDKPSLPKLPNLKILDKEDIETDESVEKATNENNKEHDKYSLPELLDLKTLGEETLDKIDRHLTNPIDDEKSLEEKQERDTQKSTDQIKLPSEIDLSKKPNEASPPAQQIIQELPKKQNSDPSNTDKNVANLQKDSQLDQKKESELAVDKMPQNKENTYKIDNQKKNTQRLEKPIVAKPKEENERKNLQQWSELKRDPMDGWTHKNSQSKLIYKRQYDSLNEHLPTSVFVHDYSKQLFYCIKKNNLSCLRGIMNKLEKIGLNIEESLKLRNKLGDTPLIYAVKWGEIDMVRFLLLQGSDLNSVNYNFQSAMDIAITKKYVNIINAIAEMAPRLVEHKRINNKKDSAMYNWATNTKKDNESKCDADY</sequence>
<dbReference type="Proteomes" id="UP000325440">
    <property type="component" value="Unassembled WGS sequence"/>
</dbReference>
<feature type="chain" id="PRO_5022721238" evidence="3">
    <location>
        <begin position="22"/>
        <end position="441"/>
    </location>
</feature>
<evidence type="ECO:0000256" key="2">
    <source>
        <dbReference type="SAM" id="MobiDB-lite"/>
    </source>
</evidence>
<keyword evidence="5" id="KW-1185">Reference proteome</keyword>
<feature type="compositionally biased region" description="Polar residues" evidence="2">
    <location>
        <begin position="195"/>
        <end position="210"/>
    </location>
</feature>
<evidence type="ECO:0000256" key="3">
    <source>
        <dbReference type="SAM" id="SignalP"/>
    </source>
</evidence>
<keyword evidence="1" id="KW-0040">ANK repeat</keyword>
<keyword evidence="3" id="KW-0732">Signal</keyword>
<evidence type="ECO:0000313" key="5">
    <source>
        <dbReference type="Proteomes" id="UP000325440"/>
    </source>
</evidence>
<name>A0A5E4N2P6_9HEMI</name>
<feature type="compositionally biased region" description="Basic and acidic residues" evidence="2">
    <location>
        <begin position="232"/>
        <end position="262"/>
    </location>
</feature>
<reference evidence="4 5" key="1">
    <citation type="submission" date="2019-08" db="EMBL/GenBank/DDBJ databases">
        <authorList>
            <person name="Alioto T."/>
            <person name="Alioto T."/>
            <person name="Gomez Garrido J."/>
        </authorList>
    </citation>
    <scope>NUCLEOTIDE SEQUENCE [LARGE SCALE GENOMIC DNA]</scope>
</reference>
<feature type="repeat" description="ANK" evidence="1">
    <location>
        <begin position="348"/>
        <end position="380"/>
    </location>
</feature>
<feature type="region of interest" description="Disordered" evidence="2">
    <location>
        <begin position="137"/>
        <end position="262"/>
    </location>
</feature>
<gene>
    <name evidence="4" type="ORF">CINCED_3A002317</name>
</gene>
<organism evidence="4 5">
    <name type="scientific">Cinara cedri</name>
    <dbReference type="NCBI Taxonomy" id="506608"/>
    <lineage>
        <taxon>Eukaryota</taxon>
        <taxon>Metazoa</taxon>
        <taxon>Ecdysozoa</taxon>
        <taxon>Arthropoda</taxon>
        <taxon>Hexapoda</taxon>
        <taxon>Insecta</taxon>
        <taxon>Pterygota</taxon>
        <taxon>Neoptera</taxon>
        <taxon>Paraneoptera</taxon>
        <taxon>Hemiptera</taxon>
        <taxon>Sternorrhyncha</taxon>
        <taxon>Aphidomorpha</taxon>
        <taxon>Aphidoidea</taxon>
        <taxon>Aphididae</taxon>
        <taxon>Lachninae</taxon>
        <taxon>Cinara</taxon>
    </lineage>
</organism>
<evidence type="ECO:0000313" key="4">
    <source>
        <dbReference type="EMBL" id="VVC38944.1"/>
    </source>
</evidence>
<accession>A0A5E4N2P6</accession>
<dbReference type="EMBL" id="CABPRJ010001527">
    <property type="protein sequence ID" value="VVC38944.1"/>
    <property type="molecule type" value="Genomic_DNA"/>
</dbReference>
<dbReference type="PROSITE" id="PS50297">
    <property type="entry name" value="ANK_REP_REGION"/>
    <property type="match status" value="1"/>
</dbReference>
<dbReference type="Pfam" id="PF12796">
    <property type="entry name" value="Ank_2"/>
    <property type="match status" value="1"/>
</dbReference>
<evidence type="ECO:0000256" key="1">
    <source>
        <dbReference type="PROSITE-ProRule" id="PRU00023"/>
    </source>
</evidence>
<proteinExistence type="predicted"/>
<feature type="region of interest" description="Disordered" evidence="2">
    <location>
        <begin position="59"/>
        <end position="94"/>
    </location>
</feature>
<protein>
    <submittedName>
        <fullName evidence="4">Ankyrin repeat-containing domain,Ankyrin repeat</fullName>
    </submittedName>
</protein>
<dbReference type="OrthoDB" id="539213at2759"/>
<dbReference type="AlphaFoldDB" id="A0A5E4N2P6"/>
<feature type="compositionally biased region" description="Basic and acidic residues" evidence="2">
    <location>
        <begin position="211"/>
        <end position="223"/>
    </location>
</feature>
<feature type="compositionally biased region" description="Basic and acidic residues" evidence="2">
    <location>
        <begin position="137"/>
        <end position="158"/>
    </location>
</feature>
<feature type="signal peptide" evidence="3">
    <location>
        <begin position="1"/>
        <end position="21"/>
    </location>
</feature>
<dbReference type="Gene3D" id="1.25.40.20">
    <property type="entry name" value="Ankyrin repeat-containing domain"/>
    <property type="match status" value="1"/>
</dbReference>
<feature type="compositionally biased region" description="Basic and acidic residues" evidence="2">
    <location>
        <begin position="64"/>
        <end position="80"/>
    </location>
</feature>
<dbReference type="PROSITE" id="PS50088">
    <property type="entry name" value="ANK_REPEAT"/>
    <property type="match status" value="1"/>
</dbReference>
<dbReference type="SUPFAM" id="SSF48403">
    <property type="entry name" value="Ankyrin repeat"/>
    <property type="match status" value="1"/>
</dbReference>